<dbReference type="RefSeq" id="WP_342755908.1">
    <property type="nucleotide sequence ID" value="NZ_CP146256.1"/>
</dbReference>
<feature type="domain" description="TIR" evidence="1">
    <location>
        <begin position="17"/>
        <end position="132"/>
    </location>
</feature>
<sequence length="348" mass="39027">MTERKAGSISRGKQNRIFISWSGKNSKIIAKELKNVFENKIFAGTGLTCFVSDVDIASGTDWWDKIKGELKTCRLGILCITKENIRAPWIFFEAGAMVAREIPTIPLLVNCNINALDGSPLKGKQCIDFHDQQKFIKMVTDINVQMALMSIPSFQMDSISKDGYESLKTELSSVIKELKDIRVFNAKYVYPSQITTVKTRTVFISAPMASIDDNEYTNLREYILSLKEVLISIGFSDVKCPIINIDTPSSFDGNTKAIRENFIDLKQVDCILVIYPQKLPSSTLVEVGYGIALSKKLVIFHKDGLPYILKRAGETIGHVKTFDFKNYSDISKIIKSNGMAIFEGENDE</sequence>
<evidence type="ECO:0000313" key="2">
    <source>
        <dbReference type="EMBL" id="XAH72290.1"/>
    </source>
</evidence>
<protein>
    <submittedName>
        <fullName evidence="2">Toll/interleukin-1 receptor domain-containing protein</fullName>
    </submittedName>
</protein>
<proteinExistence type="predicted"/>
<evidence type="ECO:0000259" key="1">
    <source>
        <dbReference type="Pfam" id="PF13676"/>
    </source>
</evidence>
<keyword evidence="3" id="KW-1185">Reference proteome</keyword>
<dbReference type="Pfam" id="PF13676">
    <property type="entry name" value="TIR_2"/>
    <property type="match status" value="1"/>
</dbReference>
<dbReference type="SUPFAM" id="SSF52200">
    <property type="entry name" value="Toll/Interleukin receptor TIR domain"/>
    <property type="match status" value="1"/>
</dbReference>
<dbReference type="EMBL" id="CP146256">
    <property type="protein sequence ID" value="XAH72290.1"/>
    <property type="molecule type" value="Genomic_DNA"/>
</dbReference>
<dbReference type="InterPro" id="IPR000157">
    <property type="entry name" value="TIR_dom"/>
</dbReference>
<accession>A0ABZ3ES03</accession>
<dbReference type="InterPro" id="IPR035897">
    <property type="entry name" value="Toll_tir_struct_dom_sf"/>
</dbReference>
<dbReference type="Proteomes" id="UP001451571">
    <property type="component" value="Chromosome"/>
</dbReference>
<evidence type="ECO:0000313" key="3">
    <source>
        <dbReference type="Proteomes" id="UP001451571"/>
    </source>
</evidence>
<dbReference type="Gene3D" id="3.40.50.10140">
    <property type="entry name" value="Toll/interleukin-1 receptor homology (TIR) domain"/>
    <property type="match status" value="1"/>
</dbReference>
<dbReference type="Gene3D" id="3.40.50.450">
    <property type="match status" value="1"/>
</dbReference>
<gene>
    <name evidence="2" type="ORF">V6984_12185</name>
</gene>
<reference evidence="2 3" key="1">
    <citation type="submission" date="2024-02" db="EMBL/GenBank/DDBJ databases">
        <title>Bacterial strain from lacustrine sediment.</title>
        <authorList>
            <person name="Petit C."/>
            <person name="Fadhlaoui K."/>
        </authorList>
    </citation>
    <scope>NUCLEOTIDE SEQUENCE [LARGE SCALE GENOMIC DNA]</scope>
    <source>
        <strain evidence="2 3">IPX-CK</strain>
    </source>
</reference>
<keyword evidence="2" id="KW-0675">Receptor</keyword>
<name>A0ABZ3ES03_9FIRM</name>
<organism evidence="2 3">
    <name type="scientific">Kineothrix sedimenti</name>
    <dbReference type="NCBI Taxonomy" id="3123317"/>
    <lineage>
        <taxon>Bacteria</taxon>
        <taxon>Bacillati</taxon>
        <taxon>Bacillota</taxon>
        <taxon>Clostridia</taxon>
        <taxon>Lachnospirales</taxon>
        <taxon>Lachnospiraceae</taxon>
        <taxon>Kineothrix</taxon>
    </lineage>
</organism>